<dbReference type="EMBL" id="JACDXX010000004">
    <property type="protein sequence ID" value="MCB5409434.1"/>
    <property type="molecule type" value="Genomic_DNA"/>
</dbReference>
<keyword evidence="7" id="KW-1185">Reference proteome</keyword>
<dbReference type="InterPro" id="IPR020846">
    <property type="entry name" value="MFS_dom"/>
</dbReference>
<dbReference type="Proteomes" id="UP001198571">
    <property type="component" value="Unassembled WGS sequence"/>
</dbReference>
<evidence type="ECO:0000256" key="4">
    <source>
        <dbReference type="SAM" id="Phobius"/>
    </source>
</evidence>
<evidence type="ECO:0000256" key="1">
    <source>
        <dbReference type="ARBA" id="ARBA00022692"/>
    </source>
</evidence>
<feature type="transmembrane region" description="Helical" evidence="4">
    <location>
        <begin position="374"/>
        <end position="393"/>
    </location>
</feature>
<feature type="transmembrane region" description="Helical" evidence="4">
    <location>
        <begin position="313"/>
        <end position="333"/>
    </location>
</feature>
<dbReference type="PROSITE" id="PS50850">
    <property type="entry name" value="MFS"/>
    <property type="match status" value="1"/>
</dbReference>
<keyword evidence="2 4" id="KW-1133">Transmembrane helix</keyword>
<dbReference type="InterPro" id="IPR011701">
    <property type="entry name" value="MFS"/>
</dbReference>
<evidence type="ECO:0000313" key="6">
    <source>
        <dbReference type="EMBL" id="MCB5409434.1"/>
    </source>
</evidence>
<dbReference type="PANTHER" id="PTHR43129:SF1">
    <property type="entry name" value="FOSMIDOMYCIN RESISTANCE PROTEIN"/>
    <property type="match status" value="1"/>
</dbReference>
<gene>
    <name evidence="6" type="ORF">H0485_05385</name>
</gene>
<dbReference type="CDD" id="cd17478">
    <property type="entry name" value="MFS_FsR"/>
    <property type="match status" value="1"/>
</dbReference>
<name>A0ABS8CJ57_9RHOB</name>
<feature type="transmembrane region" description="Helical" evidence="4">
    <location>
        <begin position="258"/>
        <end position="277"/>
    </location>
</feature>
<dbReference type="PANTHER" id="PTHR43129">
    <property type="entry name" value="FOSMIDOMYCIN RESISTANCE PROTEIN"/>
    <property type="match status" value="1"/>
</dbReference>
<feature type="transmembrane region" description="Helical" evidence="4">
    <location>
        <begin position="144"/>
        <end position="164"/>
    </location>
</feature>
<evidence type="ECO:0000256" key="3">
    <source>
        <dbReference type="ARBA" id="ARBA00023136"/>
    </source>
</evidence>
<evidence type="ECO:0000313" key="7">
    <source>
        <dbReference type="Proteomes" id="UP001198571"/>
    </source>
</evidence>
<proteinExistence type="predicted"/>
<feature type="transmembrane region" description="Helical" evidence="4">
    <location>
        <begin position="214"/>
        <end position="238"/>
    </location>
</feature>
<feature type="transmembrane region" description="Helical" evidence="4">
    <location>
        <begin position="345"/>
        <end position="368"/>
    </location>
</feature>
<feature type="transmembrane region" description="Helical" evidence="4">
    <location>
        <begin position="170"/>
        <end position="193"/>
    </location>
</feature>
<reference evidence="6 7" key="1">
    <citation type="submission" date="2020-07" db="EMBL/GenBank/DDBJ databases">
        <title>Pseudogemmobacter sp. nov., isolated from poultry manure in Taiwan.</title>
        <authorList>
            <person name="Lin S.-Y."/>
            <person name="Tang Y.-S."/>
            <person name="Young C.-C."/>
        </authorList>
    </citation>
    <scope>NUCLEOTIDE SEQUENCE [LARGE SCALE GENOMIC DNA]</scope>
    <source>
        <strain evidence="6 7">CC-YST710</strain>
    </source>
</reference>
<organism evidence="6 7">
    <name type="scientific">Pseudogemmobacter faecipullorum</name>
    <dbReference type="NCBI Taxonomy" id="2755041"/>
    <lineage>
        <taxon>Bacteria</taxon>
        <taxon>Pseudomonadati</taxon>
        <taxon>Pseudomonadota</taxon>
        <taxon>Alphaproteobacteria</taxon>
        <taxon>Rhodobacterales</taxon>
        <taxon>Paracoccaceae</taxon>
        <taxon>Pseudogemmobacter</taxon>
    </lineage>
</organism>
<comment type="caution">
    <text evidence="6">The sequence shown here is derived from an EMBL/GenBank/DDBJ whole genome shotgun (WGS) entry which is preliminary data.</text>
</comment>
<dbReference type="Pfam" id="PF07690">
    <property type="entry name" value="MFS_1"/>
    <property type="match status" value="1"/>
</dbReference>
<accession>A0ABS8CJ57</accession>
<keyword evidence="3 4" id="KW-0472">Membrane</keyword>
<feature type="transmembrane region" description="Helical" evidence="4">
    <location>
        <begin position="105"/>
        <end position="123"/>
    </location>
</feature>
<feature type="domain" description="Major facilitator superfamily (MFS) profile" evidence="5">
    <location>
        <begin position="18"/>
        <end position="399"/>
    </location>
</feature>
<sequence>MSADTQKMQTVETTVLPIVMAVSFGHFLNDLMQSLIPASYPLLQTNLTLSFTQIGLITLVFQGTASMLQPLIGLYTDRRPMPWALPAGMLLSGAGLIMLAHAASFAMVLLSVALTGLGSAIFHPESSRIARLAAGMRPGFAQSLFQVGGNAGTALGPLAAAWVVMARGQLSIQLFAAVALVGMILLMAVGHWYNQVGAARLQARKSRLKAAVPLPAAVVRRGMGLLIVLMMSKFIYSVSFSSYYTFYLMEKFALKTEEAQVCLFIFLASVAAGTIIGGPIGDRIGRRRVILWSIFGILPLTLAMPWLPLIPTVIVSAISGLVLASAFPAMVVYAQDLMPKNTGMVAGLLFGLAFGTAAIGAAGLGVLADHIGIIAVYKICAFLPAIGIVAFFLPNPRITH</sequence>
<evidence type="ECO:0000256" key="2">
    <source>
        <dbReference type="ARBA" id="ARBA00022989"/>
    </source>
</evidence>
<dbReference type="InterPro" id="IPR036259">
    <property type="entry name" value="MFS_trans_sf"/>
</dbReference>
<dbReference type="RefSeq" id="WP_226934341.1">
    <property type="nucleotide sequence ID" value="NZ_JACDXX010000004.1"/>
</dbReference>
<keyword evidence="1 4" id="KW-0812">Transmembrane</keyword>
<evidence type="ECO:0000259" key="5">
    <source>
        <dbReference type="PROSITE" id="PS50850"/>
    </source>
</evidence>
<dbReference type="Gene3D" id="1.20.1250.20">
    <property type="entry name" value="MFS general substrate transporter like domains"/>
    <property type="match status" value="2"/>
</dbReference>
<feature type="transmembrane region" description="Helical" evidence="4">
    <location>
        <begin position="49"/>
        <end position="68"/>
    </location>
</feature>
<protein>
    <submittedName>
        <fullName evidence="6">MFS transporter</fullName>
    </submittedName>
</protein>
<dbReference type="SUPFAM" id="SSF103473">
    <property type="entry name" value="MFS general substrate transporter"/>
    <property type="match status" value="1"/>
</dbReference>
<feature type="transmembrane region" description="Helical" evidence="4">
    <location>
        <begin position="289"/>
        <end position="307"/>
    </location>
</feature>